<dbReference type="Gene3D" id="3.90.190.10">
    <property type="entry name" value="Protein tyrosine phosphatase superfamily"/>
    <property type="match status" value="1"/>
</dbReference>
<name>A0A2T1GG95_9CYAN</name>
<dbReference type="AlphaFoldDB" id="A0A2T1GG95"/>
<evidence type="ECO:0000313" key="4">
    <source>
        <dbReference type="Proteomes" id="UP000238937"/>
    </source>
</evidence>
<evidence type="ECO:0000313" key="3">
    <source>
        <dbReference type="EMBL" id="PSB56661.1"/>
    </source>
</evidence>
<evidence type="ECO:0000256" key="1">
    <source>
        <dbReference type="ARBA" id="ARBA00022801"/>
    </source>
</evidence>
<dbReference type="OrthoDB" id="9806482at2"/>
<protein>
    <submittedName>
        <fullName evidence="3">Protein phosphatase</fullName>
    </submittedName>
</protein>
<proteinExistence type="predicted"/>
<comment type="caution">
    <text evidence="3">The sequence shown here is derived from an EMBL/GenBank/DDBJ whole genome shotgun (WGS) entry which is preliminary data.</text>
</comment>
<sequence>MYKFAAASTEERIVFGSARPGYTDDRVNEWIEFMQMQNIQRVCCLLPKSHLNRYSNLLDTYRQIWGENAICWAPIEDFCLVESEVLSARILPFLATADRHQERVVIHCSGGVGRTGHILAAWLIAGRGFDRQSAIESVKKTGKNPYEAVIAAPFKGRNPWRVLTKLYLLLDNCRNFNNSSS</sequence>
<dbReference type="PROSITE" id="PS50056">
    <property type="entry name" value="TYR_PHOSPHATASE_2"/>
    <property type="match status" value="1"/>
</dbReference>
<evidence type="ECO:0000259" key="2">
    <source>
        <dbReference type="PROSITE" id="PS50056"/>
    </source>
</evidence>
<accession>A0A2T1GG95</accession>
<dbReference type="Pfam" id="PF22784">
    <property type="entry name" value="PTP-SAK"/>
    <property type="match status" value="1"/>
</dbReference>
<dbReference type="InterPro" id="IPR016130">
    <property type="entry name" value="Tyr_Pase_AS"/>
</dbReference>
<dbReference type="PROSITE" id="PS00383">
    <property type="entry name" value="TYR_PHOSPHATASE_1"/>
    <property type="match status" value="1"/>
</dbReference>
<gene>
    <name evidence="3" type="ORF">C7B77_11130</name>
</gene>
<keyword evidence="4" id="KW-1185">Reference proteome</keyword>
<dbReference type="RefSeq" id="WP_106304195.1">
    <property type="nucleotide sequence ID" value="NZ_PVWO01000114.1"/>
</dbReference>
<feature type="domain" description="Tyrosine specific protein phosphatases" evidence="2">
    <location>
        <begin position="88"/>
        <end position="140"/>
    </location>
</feature>
<dbReference type="InterPro" id="IPR029021">
    <property type="entry name" value="Prot-tyrosine_phosphatase-like"/>
</dbReference>
<dbReference type="EMBL" id="PVWO01000114">
    <property type="protein sequence ID" value="PSB56661.1"/>
    <property type="molecule type" value="Genomic_DNA"/>
</dbReference>
<dbReference type="SUPFAM" id="SSF52799">
    <property type="entry name" value="(Phosphotyrosine protein) phosphatases II"/>
    <property type="match status" value="1"/>
</dbReference>
<dbReference type="InterPro" id="IPR057023">
    <property type="entry name" value="PTP-SAK"/>
</dbReference>
<organism evidence="3 4">
    <name type="scientific">Chamaesiphon polymorphus CCALA 037</name>
    <dbReference type="NCBI Taxonomy" id="2107692"/>
    <lineage>
        <taxon>Bacteria</taxon>
        <taxon>Bacillati</taxon>
        <taxon>Cyanobacteriota</taxon>
        <taxon>Cyanophyceae</taxon>
        <taxon>Gomontiellales</taxon>
        <taxon>Chamaesiphonaceae</taxon>
        <taxon>Chamaesiphon</taxon>
    </lineage>
</organism>
<dbReference type="Proteomes" id="UP000238937">
    <property type="component" value="Unassembled WGS sequence"/>
</dbReference>
<dbReference type="InterPro" id="IPR000387">
    <property type="entry name" value="Tyr_Pase_dom"/>
</dbReference>
<keyword evidence="1" id="KW-0378">Hydrolase</keyword>
<reference evidence="3 4" key="1">
    <citation type="submission" date="2018-03" db="EMBL/GenBank/DDBJ databases">
        <title>The ancient ancestry and fast evolution of plastids.</title>
        <authorList>
            <person name="Moore K.R."/>
            <person name="Magnabosco C."/>
            <person name="Momper L."/>
            <person name="Gold D.A."/>
            <person name="Bosak T."/>
            <person name="Fournier G.P."/>
        </authorList>
    </citation>
    <scope>NUCLEOTIDE SEQUENCE [LARGE SCALE GENOMIC DNA]</scope>
    <source>
        <strain evidence="3 4">CCALA 037</strain>
    </source>
</reference>